<feature type="region of interest" description="Disordered" evidence="1">
    <location>
        <begin position="1"/>
        <end position="30"/>
    </location>
</feature>
<organism evidence="2">
    <name type="scientific">uncultured Acidobacteria bacterium HF4000_26D02</name>
    <dbReference type="NCBI Taxonomy" id="710731"/>
    <lineage>
        <taxon>Bacteria</taxon>
        <taxon>Pseudomonadati</taxon>
        <taxon>Acidobacteriota</taxon>
        <taxon>environmental samples</taxon>
    </lineage>
</organism>
<name>E0XW86_9BACT</name>
<accession>E0XW86</accession>
<reference evidence="2" key="1">
    <citation type="journal article" date="2011" name="Environ. Microbiol.">
        <title>Time-series analyses of Monterey Bay coastal microbial picoplankton using a 'genome proxy' microarray.</title>
        <authorList>
            <person name="Rich V.I."/>
            <person name="Pham V.D."/>
            <person name="Eppley J."/>
            <person name="Shi Y."/>
            <person name="DeLong E.F."/>
        </authorList>
    </citation>
    <scope>NUCLEOTIDE SEQUENCE</scope>
</reference>
<evidence type="ECO:0000313" key="2">
    <source>
        <dbReference type="EMBL" id="ADI18677.1"/>
    </source>
</evidence>
<feature type="compositionally biased region" description="Low complexity" evidence="1">
    <location>
        <begin position="1"/>
        <end position="27"/>
    </location>
</feature>
<protein>
    <submittedName>
        <fullName evidence="2">Uncharacterized protein</fullName>
    </submittedName>
</protein>
<dbReference type="EMBL" id="GU474896">
    <property type="protein sequence ID" value="ADI18677.1"/>
    <property type="molecule type" value="Genomic_DNA"/>
</dbReference>
<evidence type="ECO:0000256" key="1">
    <source>
        <dbReference type="SAM" id="MobiDB-lite"/>
    </source>
</evidence>
<sequence length="62" mass="7133">MNEVVNRSTSNRSSSSPSTSRSASTNSVWISRRKKSIRSAQYRISIQRIDKSFHIRRPLPRA</sequence>
<proteinExistence type="predicted"/>
<dbReference type="AlphaFoldDB" id="E0XW86"/>